<organism evidence="2 3">
    <name type="scientific">Senna tora</name>
    <dbReference type="NCBI Taxonomy" id="362788"/>
    <lineage>
        <taxon>Eukaryota</taxon>
        <taxon>Viridiplantae</taxon>
        <taxon>Streptophyta</taxon>
        <taxon>Embryophyta</taxon>
        <taxon>Tracheophyta</taxon>
        <taxon>Spermatophyta</taxon>
        <taxon>Magnoliopsida</taxon>
        <taxon>eudicotyledons</taxon>
        <taxon>Gunneridae</taxon>
        <taxon>Pentapetalae</taxon>
        <taxon>rosids</taxon>
        <taxon>fabids</taxon>
        <taxon>Fabales</taxon>
        <taxon>Fabaceae</taxon>
        <taxon>Caesalpinioideae</taxon>
        <taxon>Cassia clade</taxon>
        <taxon>Senna</taxon>
    </lineage>
</organism>
<name>A0A834TRJ7_9FABA</name>
<evidence type="ECO:0000313" key="3">
    <source>
        <dbReference type="Proteomes" id="UP000634136"/>
    </source>
</evidence>
<feature type="region of interest" description="Disordered" evidence="1">
    <location>
        <begin position="1"/>
        <end position="35"/>
    </location>
</feature>
<dbReference type="Proteomes" id="UP000634136">
    <property type="component" value="Unassembled WGS sequence"/>
</dbReference>
<accession>A0A834TRJ7</accession>
<evidence type="ECO:0000313" key="2">
    <source>
        <dbReference type="EMBL" id="KAF7827033.1"/>
    </source>
</evidence>
<proteinExistence type="predicted"/>
<gene>
    <name evidence="2" type="ORF">G2W53_018197</name>
</gene>
<evidence type="ECO:0000256" key="1">
    <source>
        <dbReference type="SAM" id="MobiDB-lite"/>
    </source>
</evidence>
<comment type="caution">
    <text evidence="2">The sequence shown here is derived from an EMBL/GenBank/DDBJ whole genome shotgun (WGS) entry which is preliminary data.</text>
</comment>
<sequence length="35" mass="3935">MTGRPHLPKGWEQIHKDEDDGKAAPSKMMGTDLKK</sequence>
<keyword evidence="3" id="KW-1185">Reference proteome</keyword>
<reference evidence="2" key="1">
    <citation type="submission" date="2020-09" db="EMBL/GenBank/DDBJ databases">
        <title>Genome-Enabled Discovery of Anthraquinone Biosynthesis in Senna tora.</title>
        <authorList>
            <person name="Kang S.-H."/>
            <person name="Pandey R.P."/>
            <person name="Lee C.-M."/>
            <person name="Sim J.-S."/>
            <person name="Jeong J.-T."/>
            <person name="Choi B.-S."/>
            <person name="Jung M."/>
            <person name="Ginzburg D."/>
            <person name="Zhao K."/>
            <person name="Won S.Y."/>
            <person name="Oh T.-J."/>
            <person name="Yu Y."/>
            <person name="Kim N.-H."/>
            <person name="Lee O.R."/>
            <person name="Lee T.-H."/>
            <person name="Bashyal P."/>
            <person name="Kim T.-S."/>
            <person name="Lee W.-H."/>
            <person name="Kawkins C."/>
            <person name="Kim C.-K."/>
            <person name="Kim J.S."/>
            <person name="Ahn B.O."/>
            <person name="Rhee S.Y."/>
            <person name="Sohng J.K."/>
        </authorList>
    </citation>
    <scope>NUCLEOTIDE SEQUENCE</scope>
    <source>
        <tissue evidence="2">Leaf</tissue>
    </source>
</reference>
<protein>
    <submittedName>
        <fullName evidence="2">Uncharacterized protein</fullName>
    </submittedName>
</protein>
<dbReference type="AlphaFoldDB" id="A0A834TRJ7"/>
<feature type="compositionally biased region" description="Basic and acidic residues" evidence="1">
    <location>
        <begin position="12"/>
        <end position="22"/>
    </location>
</feature>
<dbReference type="EMBL" id="JAAIUW010000006">
    <property type="protein sequence ID" value="KAF7827033.1"/>
    <property type="molecule type" value="Genomic_DNA"/>
</dbReference>